<dbReference type="Proteomes" id="UP000001520">
    <property type="component" value="Chromosome"/>
</dbReference>
<dbReference type="GO" id="GO:0020037">
    <property type="term" value="F:heme binding"/>
    <property type="evidence" value="ECO:0007669"/>
    <property type="project" value="InterPro"/>
</dbReference>
<gene>
    <name evidence="8" type="ordered locus">DEFDS_0045</name>
</gene>
<keyword evidence="2" id="KW-1003">Cell membrane</keyword>
<keyword evidence="5 6" id="KW-0472">Membrane</keyword>
<evidence type="ECO:0000256" key="2">
    <source>
        <dbReference type="ARBA" id="ARBA00022475"/>
    </source>
</evidence>
<evidence type="ECO:0000256" key="1">
    <source>
        <dbReference type="ARBA" id="ARBA00004651"/>
    </source>
</evidence>
<dbReference type="Pfam" id="PF11563">
    <property type="entry name" value="Protoglobin"/>
    <property type="match status" value="1"/>
</dbReference>
<evidence type="ECO:0000313" key="8">
    <source>
        <dbReference type="EMBL" id="BAI79557.1"/>
    </source>
</evidence>
<dbReference type="GO" id="GO:0005886">
    <property type="term" value="C:plasma membrane"/>
    <property type="evidence" value="ECO:0007669"/>
    <property type="project" value="UniProtKB-SubCell"/>
</dbReference>
<dbReference type="eggNOG" id="COG3431">
    <property type="taxonomic scope" value="Bacteria"/>
</dbReference>
<dbReference type="OrthoDB" id="9774793at2"/>
<keyword evidence="3 6" id="KW-0812">Transmembrane</keyword>
<evidence type="ECO:0000313" key="9">
    <source>
        <dbReference type="Proteomes" id="UP000001520"/>
    </source>
</evidence>
<evidence type="ECO:0000256" key="5">
    <source>
        <dbReference type="ARBA" id="ARBA00023136"/>
    </source>
</evidence>
<organism evidence="8 9">
    <name type="scientific">Deferribacter desulfuricans (strain DSM 14783 / JCM 11476 / NBRC 101012 / SSM1)</name>
    <dbReference type="NCBI Taxonomy" id="639282"/>
    <lineage>
        <taxon>Bacteria</taxon>
        <taxon>Pseudomonadati</taxon>
        <taxon>Deferribacterota</taxon>
        <taxon>Deferribacteres</taxon>
        <taxon>Deferribacterales</taxon>
        <taxon>Deferribacteraceae</taxon>
        <taxon>Deferribacter</taxon>
    </lineage>
</organism>
<dbReference type="SUPFAM" id="SSF46458">
    <property type="entry name" value="Globin-like"/>
    <property type="match status" value="1"/>
</dbReference>
<dbReference type="EMBL" id="AP011529">
    <property type="protein sequence ID" value="BAI79557.1"/>
    <property type="molecule type" value="Genomic_DNA"/>
</dbReference>
<dbReference type="GO" id="GO:0019825">
    <property type="term" value="F:oxygen binding"/>
    <property type="evidence" value="ECO:0007669"/>
    <property type="project" value="InterPro"/>
</dbReference>
<dbReference type="RefSeq" id="WP_013006805.1">
    <property type="nucleotide sequence ID" value="NC_013939.1"/>
</dbReference>
<dbReference type="HOGENOM" id="CLU_080697_0_0_0"/>
<feature type="transmembrane region" description="Helical" evidence="6">
    <location>
        <begin position="269"/>
        <end position="290"/>
    </location>
</feature>
<accession>D3PAD4</accession>
<dbReference type="STRING" id="639282.DEFDS_0045"/>
<sequence length="303" mass="35898">MNLRKITPLYELSKKDIEHIRSIKEDMLKFKDDFVNDFYNYMDKKFDFSERIEKEKFEVHKDKLKVWYDRFFNADFTNEYFTFLINASQKHVDLKIEETAINVMFSFLRRWFHEKIFLILSDDYKRKEVLISVHKAIDMNAMIMNMAYHDEQIKKFTSIFSLREMVISFSERFMFFMNSLLVLILVILTINATILFFTELVDAYTHSSGKLLITALGSLLILWVLIELLHTEIQLLKGGKFKISVFIGVALIAFIRDLLILTLKHEVTGSGTIFVLASIFILGLIYWLVARMEKMDNVKRSVR</sequence>
<dbReference type="InterPro" id="IPR020948">
    <property type="entry name" value="P_starv_induced_PsiE-like"/>
</dbReference>
<keyword evidence="4 6" id="KW-1133">Transmembrane helix</keyword>
<feature type="transmembrane region" description="Helical" evidence="6">
    <location>
        <begin position="241"/>
        <end position="263"/>
    </location>
</feature>
<proteinExistence type="predicted"/>
<keyword evidence="9" id="KW-1185">Reference proteome</keyword>
<dbReference type="Gene3D" id="1.10.490.10">
    <property type="entry name" value="Globins"/>
    <property type="match status" value="1"/>
</dbReference>
<feature type="transmembrane region" description="Helical" evidence="6">
    <location>
        <begin position="209"/>
        <end position="229"/>
    </location>
</feature>
<evidence type="ECO:0000256" key="3">
    <source>
        <dbReference type="ARBA" id="ARBA00022692"/>
    </source>
</evidence>
<dbReference type="InterPro" id="IPR012292">
    <property type="entry name" value="Globin/Proto"/>
</dbReference>
<reference evidence="8 9" key="1">
    <citation type="journal article" date="2010" name="DNA Res.">
        <title>Bacterial lifestyle in a deep-sea hydrothermal vent chimney revealed by the genome sequence of the thermophilic bacterium Deferribacter desulfuricans SSM1.</title>
        <authorList>
            <person name="Takaki Y."/>
            <person name="Shimamura S."/>
            <person name="Nakagawa S."/>
            <person name="Fukuhara Y."/>
            <person name="Horikawa H."/>
            <person name="Ankai A."/>
            <person name="Harada T."/>
            <person name="Hosoyama A."/>
            <person name="Oguchi A."/>
            <person name="Fukui S."/>
            <person name="Fujita N."/>
            <person name="Takami H."/>
            <person name="Takai K."/>
        </authorList>
    </citation>
    <scope>NUCLEOTIDE SEQUENCE [LARGE SCALE GENOMIC DNA]</scope>
    <source>
        <strain evidence="9">DSM 14783 / JCM 11476 / NBRC 101012 / SSM1</strain>
    </source>
</reference>
<dbReference type="AlphaFoldDB" id="D3PAD4"/>
<protein>
    <recommendedName>
        <fullName evidence="7">Globin-sensor domain-containing protein</fullName>
    </recommendedName>
</protein>
<feature type="domain" description="Globin-sensor" evidence="7">
    <location>
        <begin position="9"/>
        <end position="152"/>
    </location>
</feature>
<evidence type="ECO:0000256" key="6">
    <source>
        <dbReference type="SAM" id="Phobius"/>
    </source>
</evidence>
<name>D3PAD4_DEFDS</name>
<evidence type="ECO:0000259" key="7">
    <source>
        <dbReference type="Pfam" id="PF11563"/>
    </source>
</evidence>
<feature type="transmembrane region" description="Helical" evidence="6">
    <location>
        <begin position="173"/>
        <end position="197"/>
    </location>
</feature>
<dbReference type="KEGG" id="ddf:DEFDS_0045"/>
<dbReference type="InterPro" id="IPR009050">
    <property type="entry name" value="Globin-like_sf"/>
</dbReference>
<dbReference type="InterPro" id="IPR044398">
    <property type="entry name" value="Globin-sensor_dom"/>
</dbReference>
<dbReference type="Pfam" id="PF06146">
    <property type="entry name" value="PsiE"/>
    <property type="match status" value="1"/>
</dbReference>
<comment type="subcellular location">
    <subcellularLocation>
        <location evidence="1">Cell membrane</location>
        <topology evidence="1">Multi-pass membrane protein</topology>
    </subcellularLocation>
</comment>
<evidence type="ECO:0000256" key="4">
    <source>
        <dbReference type="ARBA" id="ARBA00022989"/>
    </source>
</evidence>